<evidence type="ECO:0000313" key="3">
    <source>
        <dbReference type="EMBL" id="RMY94136.1"/>
    </source>
</evidence>
<dbReference type="CDD" id="cd20071">
    <property type="entry name" value="SET_SMYD"/>
    <property type="match status" value="1"/>
</dbReference>
<dbReference type="Proteomes" id="UP000281468">
    <property type="component" value="Unassembled WGS sequence"/>
</dbReference>
<reference evidence="5 6" key="1">
    <citation type="journal article" date="2018" name="BMC Genomics">
        <title>Genomic evidence for intraspecific hybridization in a clonal and extremely halotolerant yeast.</title>
        <authorList>
            <person name="Gostincar C."/>
            <person name="Stajich J.E."/>
            <person name="Zupancic J."/>
            <person name="Zalar P."/>
            <person name="Gunde-Cimerman N."/>
        </authorList>
    </citation>
    <scope>NUCLEOTIDE SEQUENCE [LARGE SCALE GENOMIC DNA]</scope>
    <source>
        <strain evidence="3 5">EXF-10513</strain>
        <strain evidence="4 6">EXF-171</strain>
    </source>
</reference>
<dbReference type="InterPro" id="IPR001214">
    <property type="entry name" value="SET_dom"/>
</dbReference>
<protein>
    <recommendedName>
        <fullName evidence="2">SET domain-containing protein</fullName>
    </recommendedName>
</protein>
<dbReference type="InterPro" id="IPR046341">
    <property type="entry name" value="SET_dom_sf"/>
</dbReference>
<proteinExistence type="predicted"/>
<dbReference type="AlphaFoldDB" id="A0A3M7HYL7"/>
<dbReference type="InterPro" id="IPR053185">
    <property type="entry name" value="SET_domain_protein"/>
</dbReference>
<dbReference type="SUPFAM" id="SSF82199">
    <property type="entry name" value="SET domain"/>
    <property type="match status" value="1"/>
</dbReference>
<dbReference type="Proteomes" id="UP000269539">
    <property type="component" value="Unassembled WGS sequence"/>
</dbReference>
<comment type="caution">
    <text evidence="4">The sequence shown here is derived from an EMBL/GenBank/DDBJ whole genome shotgun (WGS) entry which is preliminary data.</text>
</comment>
<dbReference type="EMBL" id="QWIO01000522">
    <property type="protein sequence ID" value="RMY94136.1"/>
    <property type="molecule type" value="Genomic_DNA"/>
</dbReference>
<accession>A0A3M7HYL7</accession>
<dbReference type="PANTHER" id="PTHR47332:SF2">
    <property type="entry name" value="SET-6"/>
    <property type="match status" value="1"/>
</dbReference>
<dbReference type="VEuPathDB" id="FungiDB:BTJ68_06458"/>
<gene>
    <name evidence="4" type="ORF">D0862_00347</name>
    <name evidence="3" type="ORF">D0864_05574</name>
</gene>
<evidence type="ECO:0000256" key="1">
    <source>
        <dbReference type="SAM" id="MobiDB-lite"/>
    </source>
</evidence>
<feature type="domain" description="SET" evidence="2">
    <location>
        <begin position="65"/>
        <end position="218"/>
    </location>
</feature>
<evidence type="ECO:0000259" key="2">
    <source>
        <dbReference type="PROSITE" id="PS50280"/>
    </source>
</evidence>
<dbReference type="EMBL" id="QWIQ01000004">
    <property type="protein sequence ID" value="RMZ18363.1"/>
    <property type="molecule type" value="Genomic_DNA"/>
</dbReference>
<dbReference type="Gene3D" id="2.170.270.10">
    <property type="entry name" value="SET domain"/>
    <property type="match status" value="1"/>
</dbReference>
<name>A0A3M7HYL7_HORWE</name>
<dbReference type="Pfam" id="PF00856">
    <property type="entry name" value="SET"/>
    <property type="match status" value="1"/>
</dbReference>
<evidence type="ECO:0000313" key="4">
    <source>
        <dbReference type="EMBL" id="RMZ18363.1"/>
    </source>
</evidence>
<feature type="region of interest" description="Disordered" evidence="1">
    <location>
        <begin position="1"/>
        <end position="25"/>
    </location>
</feature>
<dbReference type="SMART" id="SM00317">
    <property type="entry name" value="SET"/>
    <property type="match status" value="1"/>
</dbReference>
<evidence type="ECO:0000313" key="6">
    <source>
        <dbReference type="Proteomes" id="UP000281468"/>
    </source>
</evidence>
<evidence type="ECO:0000313" key="5">
    <source>
        <dbReference type="Proteomes" id="UP000269539"/>
    </source>
</evidence>
<dbReference type="PROSITE" id="PS50280">
    <property type="entry name" value="SET"/>
    <property type="match status" value="1"/>
</dbReference>
<organism evidence="4 6">
    <name type="scientific">Hortaea werneckii</name>
    <name type="common">Black yeast</name>
    <name type="synonym">Cladosporium werneckii</name>
    <dbReference type="NCBI Taxonomy" id="91943"/>
    <lineage>
        <taxon>Eukaryota</taxon>
        <taxon>Fungi</taxon>
        <taxon>Dikarya</taxon>
        <taxon>Ascomycota</taxon>
        <taxon>Pezizomycotina</taxon>
        <taxon>Dothideomycetes</taxon>
        <taxon>Dothideomycetidae</taxon>
        <taxon>Mycosphaerellales</taxon>
        <taxon>Teratosphaeriaceae</taxon>
        <taxon>Hortaea</taxon>
    </lineage>
</organism>
<dbReference type="PANTHER" id="PTHR47332">
    <property type="entry name" value="SET DOMAIN-CONTAINING PROTEIN 5"/>
    <property type="match status" value="1"/>
</dbReference>
<sequence>MEEDNAHEGPSASRPSIGKNDVTADGIATMSEDISKMTIQEARQSQDESIIREQIALAVGSKSASLLELRRTVDRGYGLFAAEDIKRGTCIFKEAPLFVVPPDTTLQRHAYRLLHKNPESIHPANFWILHDHLSRRKTHANVEDVVHRQVDDYAIFTTNNLQMRFGGQHGTAVYTTYSRLNHSCSPNTYSFYNNLQGVETLQATRDIAAGEEITVSYTDLLRTRNQRAASLKKWGFTCACKCCKGANSSISQARRQRMFDIDQAIAFHDCTDPFQKTMQQASQTLPVRSDGKLRWAEELAKLCGEEGLTDMDQAKAYRECSRWCLELGKLKAAFEFANKELEIQRVCYGNDFKPVDDAEAWVSKLQDRIDEQRKAAVLAEEQRLYEEGLKADKAAYQEGKKAWAADKKVNKKAKRAIKAAAEKAGLTTEDAEALLARIDNEKLAVVAEKLKGEDDIEKVKSIIAELRS</sequence>